<proteinExistence type="predicted"/>
<organism evidence="1 2">
    <name type="scientific">Candidatus Clostridium radicumherbarum</name>
    <dbReference type="NCBI Taxonomy" id="3381662"/>
    <lineage>
        <taxon>Bacteria</taxon>
        <taxon>Bacillati</taxon>
        <taxon>Bacillota</taxon>
        <taxon>Clostridia</taxon>
        <taxon>Eubacteriales</taxon>
        <taxon>Clostridiaceae</taxon>
        <taxon>Clostridium</taxon>
    </lineage>
</organism>
<comment type="caution">
    <text evidence="1">The sequence shown here is derived from an EMBL/GenBank/DDBJ whole genome shotgun (WGS) entry which is preliminary data.</text>
</comment>
<accession>A0ABW8TWG7</accession>
<protein>
    <submittedName>
        <fullName evidence="1">Uncharacterized protein</fullName>
    </submittedName>
</protein>
<reference evidence="1 2" key="1">
    <citation type="submission" date="2024-11" db="EMBL/GenBank/DDBJ databases">
        <authorList>
            <person name="Heng Y.C."/>
            <person name="Lim A.C.H."/>
            <person name="Lee J.K.Y."/>
            <person name="Kittelmann S."/>
        </authorList>
    </citation>
    <scope>NUCLEOTIDE SEQUENCE [LARGE SCALE GENOMIC DNA]</scope>
    <source>
        <strain evidence="1 2">WILCCON 0202</strain>
    </source>
</reference>
<evidence type="ECO:0000313" key="2">
    <source>
        <dbReference type="Proteomes" id="UP001623661"/>
    </source>
</evidence>
<name>A0ABW8TWG7_9CLOT</name>
<sequence>MYLMKKYGIGAMNLVKAVENLTSKSYGIKESNLEKVRFVDLLEV</sequence>
<dbReference type="Proteomes" id="UP001623661">
    <property type="component" value="Unassembled WGS sequence"/>
</dbReference>
<evidence type="ECO:0000313" key="1">
    <source>
        <dbReference type="EMBL" id="MFL0268886.1"/>
    </source>
</evidence>
<dbReference type="EMBL" id="JBJHZY010000002">
    <property type="protein sequence ID" value="MFL0268886.1"/>
    <property type="molecule type" value="Genomic_DNA"/>
</dbReference>
<gene>
    <name evidence="1" type="ORF">ACJDUH_12360</name>
</gene>
<keyword evidence="2" id="KW-1185">Reference proteome</keyword>
<dbReference type="RefSeq" id="WP_406765507.1">
    <property type="nucleotide sequence ID" value="NZ_JBJHZY010000002.1"/>
</dbReference>